<evidence type="ECO:0000313" key="2">
    <source>
        <dbReference type="EMBL" id="MXY94083.1"/>
    </source>
</evidence>
<organism evidence="2">
    <name type="scientific">Caldilineaceae bacterium SB0664_bin_27</name>
    <dbReference type="NCBI Taxonomy" id="2605260"/>
    <lineage>
        <taxon>Bacteria</taxon>
        <taxon>Bacillati</taxon>
        <taxon>Chloroflexota</taxon>
        <taxon>Caldilineae</taxon>
        <taxon>Caldilineales</taxon>
        <taxon>Caldilineaceae</taxon>
    </lineage>
</organism>
<dbReference type="EMBL" id="VXRG01000097">
    <property type="protein sequence ID" value="MXY94083.1"/>
    <property type="molecule type" value="Genomic_DNA"/>
</dbReference>
<reference evidence="2" key="1">
    <citation type="submission" date="2019-09" db="EMBL/GenBank/DDBJ databases">
        <title>Characterisation of the sponge microbiome using genome-centric metagenomics.</title>
        <authorList>
            <person name="Engelberts J.P."/>
            <person name="Robbins S.J."/>
            <person name="De Goeij J.M."/>
            <person name="Aranda M."/>
            <person name="Bell S.C."/>
            <person name="Webster N.S."/>
        </authorList>
    </citation>
    <scope>NUCLEOTIDE SEQUENCE</scope>
    <source>
        <strain evidence="2">SB0664_bin_27</strain>
    </source>
</reference>
<dbReference type="InterPro" id="IPR050312">
    <property type="entry name" value="IolE/XylAMocC-like"/>
</dbReference>
<accession>A0A6B0YTP8</accession>
<dbReference type="InterPro" id="IPR013022">
    <property type="entry name" value="Xyl_isomerase-like_TIM-brl"/>
</dbReference>
<protein>
    <submittedName>
        <fullName evidence="2">Sugar phosphate isomerase/epimerase</fullName>
    </submittedName>
</protein>
<dbReference type="Gene3D" id="3.20.20.150">
    <property type="entry name" value="Divalent-metal-dependent TIM barrel enzymes"/>
    <property type="match status" value="1"/>
</dbReference>
<dbReference type="InterPro" id="IPR036237">
    <property type="entry name" value="Xyl_isomerase-like_sf"/>
</dbReference>
<gene>
    <name evidence="2" type="ORF">F4Y42_11635</name>
</gene>
<sequence length="275" mass="29460">MKFGTLQNVIEQPLSTVFAVASELGFEGVELDWFDFAEAQTGGPLAPENLATIRQAASRAGVEIPSVAAHFLNRGGLADSEKEEFGLDAVRTGIGLCSDLGATFLLVPFFGPAMMTDKEAVSRLEKNLRLLAPEAEAAGVTLAIEHTLKGDDTAALLDRVNSPSIGNYWDMANCMGLGYDPLEEIAQLGQHIVRVHAKEYRQGDAPPGTPDEPHFEGLNTKPFGEGEVPVPAVLTALQQVGYDGYIVLETGKFDDARRSAMSALSLLQDLTGEEQ</sequence>
<dbReference type="AlphaFoldDB" id="A0A6B0YTP8"/>
<comment type="caution">
    <text evidence="2">The sequence shown here is derived from an EMBL/GenBank/DDBJ whole genome shotgun (WGS) entry which is preliminary data.</text>
</comment>
<dbReference type="SUPFAM" id="SSF51658">
    <property type="entry name" value="Xylose isomerase-like"/>
    <property type="match status" value="1"/>
</dbReference>
<name>A0A6B0YTP8_9CHLR</name>
<proteinExistence type="predicted"/>
<feature type="domain" description="Xylose isomerase-like TIM barrel" evidence="1">
    <location>
        <begin position="18"/>
        <end position="262"/>
    </location>
</feature>
<dbReference type="PANTHER" id="PTHR12110">
    <property type="entry name" value="HYDROXYPYRUVATE ISOMERASE"/>
    <property type="match status" value="1"/>
</dbReference>
<evidence type="ECO:0000259" key="1">
    <source>
        <dbReference type="Pfam" id="PF01261"/>
    </source>
</evidence>
<dbReference type="Pfam" id="PF01261">
    <property type="entry name" value="AP_endonuc_2"/>
    <property type="match status" value="1"/>
</dbReference>
<dbReference type="GO" id="GO:0016853">
    <property type="term" value="F:isomerase activity"/>
    <property type="evidence" value="ECO:0007669"/>
    <property type="project" value="UniProtKB-KW"/>
</dbReference>
<keyword evidence="2" id="KW-0413">Isomerase</keyword>
<dbReference type="PANTHER" id="PTHR12110:SF53">
    <property type="entry name" value="BLR5974 PROTEIN"/>
    <property type="match status" value="1"/>
</dbReference>